<evidence type="ECO:0000313" key="2">
    <source>
        <dbReference type="EMBL" id="KAF5840010.1"/>
    </source>
</evidence>
<keyword evidence="3" id="KW-1185">Reference proteome</keyword>
<proteinExistence type="predicted"/>
<protein>
    <recommendedName>
        <fullName evidence="4">Encoded protein</fullName>
    </recommendedName>
</protein>
<sequence length="69" mass="7708">MSGKQWQVEHPSSLLAKTPSLPFLLPEFLVLVSVAPIAPTIETCVYASHPPSQKNERKCPKIRRKVCHS</sequence>
<gene>
    <name evidence="2" type="ORF">DUNSADRAFT_18047</name>
</gene>
<comment type="caution">
    <text evidence="2">The sequence shown here is derived from an EMBL/GenBank/DDBJ whole genome shotgun (WGS) entry which is preliminary data.</text>
</comment>
<evidence type="ECO:0000256" key="1">
    <source>
        <dbReference type="SAM" id="MobiDB-lite"/>
    </source>
</evidence>
<feature type="compositionally biased region" description="Basic residues" evidence="1">
    <location>
        <begin position="60"/>
        <end position="69"/>
    </location>
</feature>
<organism evidence="2 3">
    <name type="scientific">Dunaliella salina</name>
    <name type="common">Green alga</name>
    <name type="synonym">Protococcus salinus</name>
    <dbReference type="NCBI Taxonomy" id="3046"/>
    <lineage>
        <taxon>Eukaryota</taxon>
        <taxon>Viridiplantae</taxon>
        <taxon>Chlorophyta</taxon>
        <taxon>core chlorophytes</taxon>
        <taxon>Chlorophyceae</taxon>
        <taxon>CS clade</taxon>
        <taxon>Chlamydomonadales</taxon>
        <taxon>Dunaliellaceae</taxon>
        <taxon>Dunaliella</taxon>
    </lineage>
</organism>
<feature type="region of interest" description="Disordered" evidence="1">
    <location>
        <begin position="49"/>
        <end position="69"/>
    </location>
</feature>
<dbReference type="Proteomes" id="UP000815325">
    <property type="component" value="Unassembled WGS sequence"/>
</dbReference>
<evidence type="ECO:0000313" key="3">
    <source>
        <dbReference type="Proteomes" id="UP000815325"/>
    </source>
</evidence>
<dbReference type="EMBL" id="MU069526">
    <property type="protein sequence ID" value="KAF5840010.1"/>
    <property type="molecule type" value="Genomic_DNA"/>
</dbReference>
<reference evidence="2" key="1">
    <citation type="submission" date="2017-08" db="EMBL/GenBank/DDBJ databases">
        <authorList>
            <person name="Polle J.E."/>
            <person name="Barry K."/>
            <person name="Cushman J."/>
            <person name="Schmutz J."/>
            <person name="Tran D."/>
            <person name="Hathwaick L.T."/>
            <person name="Yim W.C."/>
            <person name="Jenkins J."/>
            <person name="Mckie-Krisberg Z.M."/>
            <person name="Prochnik S."/>
            <person name="Lindquist E."/>
            <person name="Dockter R.B."/>
            <person name="Adam C."/>
            <person name="Molina H."/>
            <person name="Bunkerborg J."/>
            <person name="Jin E."/>
            <person name="Buchheim M."/>
            <person name="Magnuson J."/>
        </authorList>
    </citation>
    <scope>NUCLEOTIDE SEQUENCE</scope>
    <source>
        <strain evidence="2">CCAP 19/18</strain>
    </source>
</reference>
<evidence type="ECO:0008006" key="4">
    <source>
        <dbReference type="Google" id="ProtNLM"/>
    </source>
</evidence>
<accession>A0ABQ7GZH7</accession>
<name>A0ABQ7GZH7_DUNSA</name>